<dbReference type="EMBL" id="CABFOC020000002">
    <property type="protein sequence ID" value="CAH0038848.1"/>
    <property type="molecule type" value="Genomic_DNA"/>
</dbReference>
<protein>
    <recommendedName>
        <fullName evidence="4">Glycogen debranching enzyme</fullName>
    </recommendedName>
</protein>
<dbReference type="Proteomes" id="UP000775872">
    <property type="component" value="Unassembled WGS sequence"/>
</dbReference>
<reference evidence="2" key="1">
    <citation type="submission" date="2021-10" db="EMBL/GenBank/DDBJ databases">
        <authorList>
            <person name="Piombo E."/>
        </authorList>
    </citation>
    <scope>NUCLEOTIDE SEQUENCE</scope>
</reference>
<sequence length="758" mass="82843">MGSVPQSKADHNDRPNYRLSYLTIMTSFVALFLATTLSLWLWPWATSATTGCSSAPTRLTLSDLPYINYFYSDCHSASQVIVRSPLPDSLVNIVTPRLLVAWPAGNSGLAAFFEPQNGVRGSLAVSLVNSSTTGNALEPIYEPTDDDPIVGVSGQISFNTSAKLTVPILGSIRTLRGYTEGGWLDSTIQNTLRFFDYGDGSVTVDRPWFDNVTTMTLSFSPSSKGSSASLSDRIVEFTAGTYVFNASFNYPQLTQLQPSQVLTDSAHDLIVESPDQTKSLSFLSYSDKLLAGAWRFLTYFGRDSMISMLLLKDILSAGEGSAFEAGVIALLERIDRSDGSVAHEETIGDYATYLNKQAGLISNAPLYDYKMVDTDFFLPILLAEYFINNPVGKNRINAVLDQVTAHAEGESGTSYRALATLNADKILRTTAPFAAKNGQVKENLIHLKNGESVGEWRDSSTGLGGGRIPYDVNTALAPAGLYAIATLAEAGFFPDHPTWADDARKAAKIWEDQTLEFFEVSIPRDDARSLVDSYVSSNNFPFPSESGSIAGDVHFYGLALDGSNNQPVVKIMNTDDCFRHFLLNSTDEAQLTAFVSQTADNILAPFPVGLTTDAGLLVSNPAYTISTAGFGRADYHGTVVWGWQLSMMAKGLEHQLGRCEASSPPEFCQDSAVHIKVVNAYNRLWDVIEENTAVLSNELWTWKYADGRFDSIPLGELSSTESNISQLWSLTFLAVRRNEGYRSKAEKLSGRKGLYIQE</sequence>
<keyword evidence="3" id="KW-1185">Reference proteome</keyword>
<evidence type="ECO:0000256" key="1">
    <source>
        <dbReference type="SAM" id="Phobius"/>
    </source>
</evidence>
<organism evidence="2 3">
    <name type="scientific">Clonostachys solani</name>
    <dbReference type="NCBI Taxonomy" id="160281"/>
    <lineage>
        <taxon>Eukaryota</taxon>
        <taxon>Fungi</taxon>
        <taxon>Dikarya</taxon>
        <taxon>Ascomycota</taxon>
        <taxon>Pezizomycotina</taxon>
        <taxon>Sordariomycetes</taxon>
        <taxon>Hypocreomycetidae</taxon>
        <taxon>Hypocreales</taxon>
        <taxon>Bionectriaceae</taxon>
        <taxon>Clonostachys</taxon>
    </lineage>
</organism>
<evidence type="ECO:0000313" key="2">
    <source>
        <dbReference type="EMBL" id="CAH0038848.1"/>
    </source>
</evidence>
<keyword evidence="1" id="KW-0472">Membrane</keyword>
<gene>
    <name evidence="2" type="ORF">CSOL1703_00003377</name>
</gene>
<keyword evidence="1" id="KW-0812">Transmembrane</keyword>
<feature type="transmembrane region" description="Helical" evidence="1">
    <location>
        <begin position="21"/>
        <end position="42"/>
    </location>
</feature>
<comment type="caution">
    <text evidence="2">The sequence shown here is derived from an EMBL/GenBank/DDBJ whole genome shotgun (WGS) entry which is preliminary data.</text>
</comment>
<evidence type="ECO:0008006" key="4">
    <source>
        <dbReference type="Google" id="ProtNLM"/>
    </source>
</evidence>
<proteinExistence type="predicted"/>
<evidence type="ECO:0000313" key="3">
    <source>
        <dbReference type="Proteomes" id="UP000775872"/>
    </source>
</evidence>
<keyword evidence="1" id="KW-1133">Transmembrane helix</keyword>
<name>A0A9N9YSU1_9HYPO</name>
<accession>A0A9N9YSU1</accession>
<dbReference type="AlphaFoldDB" id="A0A9N9YSU1"/>
<dbReference type="OrthoDB" id="2591256at2759"/>